<dbReference type="InterPro" id="IPR036890">
    <property type="entry name" value="HATPase_C_sf"/>
</dbReference>
<dbReference type="CDD" id="cd00130">
    <property type="entry name" value="PAS"/>
    <property type="match status" value="1"/>
</dbReference>
<feature type="coiled-coil region" evidence="7">
    <location>
        <begin position="169"/>
        <end position="200"/>
    </location>
</feature>
<dbReference type="PANTHER" id="PTHR42878">
    <property type="entry name" value="TWO-COMPONENT HISTIDINE KINASE"/>
    <property type="match status" value="1"/>
</dbReference>
<feature type="coiled-coil region" evidence="7">
    <location>
        <begin position="4"/>
        <end position="31"/>
    </location>
</feature>
<evidence type="ECO:0000313" key="11">
    <source>
        <dbReference type="Proteomes" id="UP000295270"/>
    </source>
</evidence>
<evidence type="ECO:0000256" key="4">
    <source>
        <dbReference type="ARBA" id="ARBA00022679"/>
    </source>
</evidence>
<evidence type="ECO:0000256" key="2">
    <source>
        <dbReference type="ARBA" id="ARBA00012438"/>
    </source>
</evidence>
<keyword evidence="4" id="KW-0808">Transferase</keyword>
<evidence type="ECO:0000313" key="10">
    <source>
        <dbReference type="EMBL" id="TCN59881.1"/>
    </source>
</evidence>
<keyword evidence="3" id="KW-0597">Phosphoprotein</keyword>
<dbReference type="PROSITE" id="PS50109">
    <property type="entry name" value="HIS_KIN"/>
    <property type="match status" value="1"/>
</dbReference>
<proteinExistence type="predicted"/>
<reference evidence="10 11" key="1">
    <citation type="journal article" date="2015" name="Stand. Genomic Sci.">
        <title>Genomic Encyclopedia of Bacterial and Archaeal Type Strains, Phase III: the genomes of soil and plant-associated and newly described type strains.</title>
        <authorList>
            <person name="Whitman W.B."/>
            <person name="Woyke T."/>
            <person name="Klenk H.P."/>
            <person name="Zhou Y."/>
            <person name="Lilburn T.G."/>
            <person name="Beck B.J."/>
            <person name="De Vos P."/>
            <person name="Vandamme P."/>
            <person name="Eisen J.A."/>
            <person name="Garrity G."/>
            <person name="Hugenholtz P."/>
            <person name="Kyrpides N.C."/>
        </authorList>
    </citation>
    <scope>NUCLEOTIDE SEQUENCE [LARGE SCALE GENOMIC DNA]</scope>
    <source>
        <strain evidence="10 11">P5626</strain>
    </source>
</reference>
<dbReference type="SUPFAM" id="SSF55785">
    <property type="entry name" value="PYP-like sensor domain (PAS domain)"/>
    <property type="match status" value="1"/>
</dbReference>
<dbReference type="EC" id="2.7.13.3" evidence="2"/>
<evidence type="ECO:0000256" key="7">
    <source>
        <dbReference type="SAM" id="Coils"/>
    </source>
</evidence>
<comment type="caution">
    <text evidence="10">The sequence shown here is derived from an EMBL/GenBank/DDBJ whole genome shotgun (WGS) entry which is preliminary data.</text>
</comment>
<organism evidence="10 11">
    <name type="scientific">Flavobacterium circumlabens</name>
    <dbReference type="NCBI Taxonomy" id="2133765"/>
    <lineage>
        <taxon>Bacteria</taxon>
        <taxon>Pseudomonadati</taxon>
        <taxon>Bacteroidota</taxon>
        <taxon>Flavobacteriia</taxon>
        <taxon>Flavobacteriales</taxon>
        <taxon>Flavobacteriaceae</taxon>
        <taxon>Flavobacterium</taxon>
    </lineage>
</organism>
<dbReference type="Proteomes" id="UP000295270">
    <property type="component" value="Unassembled WGS sequence"/>
</dbReference>
<feature type="domain" description="Histidine kinase" evidence="8">
    <location>
        <begin position="203"/>
        <end position="421"/>
    </location>
</feature>
<dbReference type="InterPro" id="IPR004358">
    <property type="entry name" value="Sig_transdc_His_kin-like_C"/>
</dbReference>
<dbReference type="EMBL" id="SLWA01000002">
    <property type="protein sequence ID" value="TCN59881.1"/>
    <property type="molecule type" value="Genomic_DNA"/>
</dbReference>
<evidence type="ECO:0000259" key="9">
    <source>
        <dbReference type="PROSITE" id="PS50112"/>
    </source>
</evidence>
<dbReference type="InterPro" id="IPR000014">
    <property type="entry name" value="PAS"/>
</dbReference>
<dbReference type="PRINTS" id="PR00344">
    <property type="entry name" value="BCTRLSENSOR"/>
</dbReference>
<keyword evidence="6" id="KW-0472">Membrane</keyword>
<dbReference type="Pfam" id="PF02518">
    <property type="entry name" value="HATPase_c"/>
    <property type="match status" value="1"/>
</dbReference>
<dbReference type="SMART" id="SM00387">
    <property type="entry name" value="HATPase_c"/>
    <property type="match status" value="1"/>
</dbReference>
<dbReference type="SMART" id="SM00091">
    <property type="entry name" value="PAS"/>
    <property type="match status" value="1"/>
</dbReference>
<name>A0ABY2B218_9FLAO</name>
<feature type="domain" description="PAS" evidence="9">
    <location>
        <begin position="59"/>
        <end position="130"/>
    </location>
</feature>
<keyword evidence="11" id="KW-1185">Reference proteome</keyword>
<dbReference type="SUPFAM" id="SSF47384">
    <property type="entry name" value="Homodimeric domain of signal transducing histidine kinase"/>
    <property type="match status" value="1"/>
</dbReference>
<dbReference type="Gene3D" id="3.30.565.10">
    <property type="entry name" value="Histidine kinase-like ATPase, C-terminal domain"/>
    <property type="match status" value="1"/>
</dbReference>
<sequence length="421" mass="47929">MNNLEYNNKNIESLLKEIASLKEELYEANSIVDAIKQGDVDALVVNNNGVPQLYSLETADYTFRLLIEKFGQGALSIAKNGLVLYCNDYFAKLVGLPSEKIIGNYLYEYFENPENFTALIEALKYGVTTHEIVFKTQNEKHVFPAYIALTDFEPSVQGIGIVITDLTEKKKHEKALIDHQKELEEKIHELNRINSNLEEFIHVISHDLKEPLRKIVMHNTKIDGSYLSEMDAKSMNVMKLSALRLNSLVDDLVRYSSHTAQEERMEINLAQVIAEVKEDLEIIITDRNATIEIGKLPLIKASRVQMRQLFSNLISNAIKYSKKEIPPFIQISQIENFKSEISNQSTKFVKIQIKDNGIGMEQNHLIKIFTIFQRLHAKTEYSGNGIGLAICKKIMENHSGNITVESELNNGTTFNLFFPIV</sequence>
<protein>
    <recommendedName>
        <fullName evidence="2">histidine kinase</fullName>
        <ecNumber evidence="2">2.7.13.3</ecNumber>
    </recommendedName>
</protein>
<evidence type="ECO:0000256" key="5">
    <source>
        <dbReference type="ARBA" id="ARBA00022777"/>
    </source>
</evidence>
<dbReference type="PANTHER" id="PTHR42878:SF15">
    <property type="entry name" value="BACTERIOPHYTOCHROME"/>
    <property type="match status" value="1"/>
</dbReference>
<dbReference type="RefSeq" id="WP_238698664.1">
    <property type="nucleotide sequence ID" value="NZ_JBDSHJ010000049.1"/>
</dbReference>
<evidence type="ECO:0000256" key="6">
    <source>
        <dbReference type="ARBA" id="ARBA00023136"/>
    </source>
</evidence>
<dbReference type="PROSITE" id="PS50112">
    <property type="entry name" value="PAS"/>
    <property type="match status" value="1"/>
</dbReference>
<dbReference type="CDD" id="cd00082">
    <property type="entry name" value="HisKA"/>
    <property type="match status" value="1"/>
</dbReference>
<evidence type="ECO:0000259" key="8">
    <source>
        <dbReference type="PROSITE" id="PS50109"/>
    </source>
</evidence>
<gene>
    <name evidence="10" type="ORF">EV142_102501</name>
</gene>
<dbReference type="InterPro" id="IPR050351">
    <property type="entry name" value="BphY/WalK/GraS-like"/>
</dbReference>
<dbReference type="InterPro" id="IPR013767">
    <property type="entry name" value="PAS_fold"/>
</dbReference>
<keyword evidence="7" id="KW-0175">Coiled coil</keyword>
<dbReference type="Gene3D" id="3.30.450.20">
    <property type="entry name" value="PAS domain"/>
    <property type="match status" value="1"/>
</dbReference>
<comment type="catalytic activity">
    <reaction evidence="1">
        <text>ATP + protein L-histidine = ADP + protein N-phospho-L-histidine.</text>
        <dbReference type="EC" id="2.7.13.3"/>
    </reaction>
</comment>
<dbReference type="InterPro" id="IPR035965">
    <property type="entry name" value="PAS-like_dom_sf"/>
</dbReference>
<keyword evidence="5" id="KW-0418">Kinase</keyword>
<dbReference type="Gene3D" id="1.10.287.130">
    <property type="match status" value="1"/>
</dbReference>
<dbReference type="InterPro" id="IPR003594">
    <property type="entry name" value="HATPase_dom"/>
</dbReference>
<dbReference type="SUPFAM" id="SSF55874">
    <property type="entry name" value="ATPase domain of HSP90 chaperone/DNA topoisomerase II/histidine kinase"/>
    <property type="match status" value="1"/>
</dbReference>
<dbReference type="InterPro" id="IPR003661">
    <property type="entry name" value="HisK_dim/P_dom"/>
</dbReference>
<dbReference type="Pfam" id="PF00989">
    <property type="entry name" value="PAS"/>
    <property type="match status" value="1"/>
</dbReference>
<evidence type="ECO:0000256" key="1">
    <source>
        <dbReference type="ARBA" id="ARBA00000085"/>
    </source>
</evidence>
<dbReference type="InterPro" id="IPR036097">
    <property type="entry name" value="HisK_dim/P_sf"/>
</dbReference>
<dbReference type="NCBIfam" id="TIGR00229">
    <property type="entry name" value="sensory_box"/>
    <property type="match status" value="1"/>
</dbReference>
<evidence type="ECO:0000256" key="3">
    <source>
        <dbReference type="ARBA" id="ARBA00022553"/>
    </source>
</evidence>
<accession>A0ABY2B218</accession>
<dbReference type="InterPro" id="IPR005467">
    <property type="entry name" value="His_kinase_dom"/>
</dbReference>